<evidence type="ECO:0000256" key="3">
    <source>
        <dbReference type="ARBA" id="ARBA00022833"/>
    </source>
</evidence>
<evidence type="ECO:0000313" key="6">
    <source>
        <dbReference type="EMBL" id="MCY1006976.1"/>
    </source>
</evidence>
<dbReference type="SUPFAM" id="SSF51316">
    <property type="entry name" value="Mss4-like"/>
    <property type="match status" value="1"/>
</dbReference>
<dbReference type="InterPro" id="IPR006913">
    <property type="entry name" value="CENP-V/GFA"/>
</dbReference>
<feature type="region of interest" description="Disordered" evidence="4">
    <location>
        <begin position="154"/>
        <end position="211"/>
    </location>
</feature>
<feature type="domain" description="CENP-V/GFA" evidence="5">
    <location>
        <begin position="35"/>
        <end position="153"/>
    </location>
</feature>
<dbReference type="Pfam" id="PF04828">
    <property type="entry name" value="GFA"/>
    <property type="match status" value="1"/>
</dbReference>
<evidence type="ECO:0000256" key="4">
    <source>
        <dbReference type="SAM" id="MobiDB-lite"/>
    </source>
</evidence>
<keyword evidence="7" id="KW-1185">Reference proteome</keyword>
<evidence type="ECO:0000256" key="1">
    <source>
        <dbReference type="ARBA" id="ARBA00005495"/>
    </source>
</evidence>
<sequence length="211" mass="23198">MVPPRQHARTHQVALARRPSSCMLPAETSPMPTTYHGSCHCGAIRFEADIDLAAGIRKCNCSFCWKLGYRKALVPYPAVRITAGQDAVKDYQPTPLHWPPGDINHYHCGHCGAHVCSRGYLEKEMGGDFWAVNVACLDDATEEALAAAPVIYEDGKRDRQDRPRRSPGISDRPRQSAAAQVRRSRARQRPGTAHCSARSSARSPSSVTSHV</sequence>
<reference evidence="6" key="1">
    <citation type="submission" date="2022-11" db="EMBL/GenBank/DDBJ databases">
        <title>Minimal conservation of predation-associated metabolite biosynthetic gene clusters underscores biosynthetic potential of Myxococcota including descriptions for ten novel species: Archangium lansinium sp. nov., Myxococcus landrumus sp. nov., Nannocystis bai.</title>
        <authorList>
            <person name="Ahearne A."/>
            <person name="Stevens C."/>
            <person name="Phillips K."/>
        </authorList>
    </citation>
    <scope>NUCLEOTIDE SEQUENCE</scope>
    <source>
        <strain evidence="6">Na p29</strain>
    </source>
</reference>
<dbReference type="GO" id="GO:0046872">
    <property type="term" value="F:metal ion binding"/>
    <property type="evidence" value="ECO:0007669"/>
    <property type="project" value="UniProtKB-KW"/>
</dbReference>
<feature type="compositionally biased region" description="Low complexity" evidence="4">
    <location>
        <begin position="196"/>
        <end position="211"/>
    </location>
</feature>
<keyword evidence="2" id="KW-0479">Metal-binding</keyword>
<proteinExistence type="inferred from homology"/>
<dbReference type="EMBL" id="JAPNKE010000002">
    <property type="protein sequence ID" value="MCY1006976.1"/>
    <property type="molecule type" value="Genomic_DNA"/>
</dbReference>
<comment type="similarity">
    <text evidence="1">Belongs to the Gfa family.</text>
</comment>
<organism evidence="6 7">
    <name type="scientific">Nannocystis pusilla</name>
    <dbReference type="NCBI Taxonomy" id="889268"/>
    <lineage>
        <taxon>Bacteria</taxon>
        <taxon>Pseudomonadati</taxon>
        <taxon>Myxococcota</taxon>
        <taxon>Polyangia</taxon>
        <taxon>Nannocystales</taxon>
        <taxon>Nannocystaceae</taxon>
        <taxon>Nannocystis</taxon>
    </lineage>
</organism>
<evidence type="ECO:0000313" key="7">
    <source>
        <dbReference type="Proteomes" id="UP001150924"/>
    </source>
</evidence>
<accession>A0A9X3ENL7</accession>
<evidence type="ECO:0000259" key="5">
    <source>
        <dbReference type="PROSITE" id="PS51891"/>
    </source>
</evidence>
<comment type="caution">
    <text evidence="6">The sequence shown here is derived from an EMBL/GenBank/DDBJ whole genome shotgun (WGS) entry which is preliminary data.</text>
</comment>
<dbReference type="AlphaFoldDB" id="A0A9X3ENL7"/>
<dbReference type="Proteomes" id="UP001150924">
    <property type="component" value="Unassembled WGS sequence"/>
</dbReference>
<dbReference type="PANTHER" id="PTHR28620:SF1">
    <property type="entry name" value="CENP-V_GFA DOMAIN-CONTAINING PROTEIN"/>
    <property type="match status" value="1"/>
</dbReference>
<name>A0A9X3ENL7_9BACT</name>
<evidence type="ECO:0000256" key="2">
    <source>
        <dbReference type="ARBA" id="ARBA00022723"/>
    </source>
</evidence>
<dbReference type="RefSeq" id="WP_267769449.1">
    <property type="nucleotide sequence ID" value="NZ_JAPNKE010000002.1"/>
</dbReference>
<dbReference type="InterPro" id="IPR011057">
    <property type="entry name" value="Mss4-like_sf"/>
</dbReference>
<gene>
    <name evidence="6" type="ORF">OV079_15705</name>
</gene>
<dbReference type="PROSITE" id="PS51891">
    <property type="entry name" value="CENP_V_GFA"/>
    <property type="match status" value="1"/>
</dbReference>
<protein>
    <submittedName>
        <fullName evidence="6">GFA family protein</fullName>
    </submittedName>
</protein>
<dbReference type="GO" id="GO:0016846">
    <property type="term" value="F:carbon-sulfur lyase activity"/>
    <property type="evidence" value="ECO:0007669"/>
    <property type="project" value="InterPro"/>
</dbReference>
<dbReference type="Gene3D" id="2.170.150.70">
    <property type="match status" value="1"/>
</dbReference>
<keyword evidence="3" id="KW-0862">Zinc</keyword>
<dbReference type="InterPro" id="IPR052355">
    <property type="entry name" value="CENP-V-like"/>
</dbReference>
<feature type="compositionally biased region" description="Basic and acidic residues" evidence="4">
    <location>
        <begin position="154"/>
        <end position="164"/>
    </location>
</feature>
<dbReference type="PANTHER" id="PTHR28620">
    <property type="entry name" value="CENTROMERE PROTEIN V"/>
    <property type="match status" value="1"/>
</dbReference>